<protein>
    <submittedName>
        <fullName evidence="2">Uncharacterized protein</fullName>
    </submittedName>
</protein>
<keyword evidence="3" id="KW-1185">Reference proteome</keyword>
<feature type="region of interest" description="Disordered" evidence="1">
    <location>
        <begin position="406"/>
        <end position="432"/>
    </location>
</feature>
<dbReference type="EMBL" id="KI669507">
    <property type="protein sequence ID" value="OCF32634.1"/>
    <property type="molecule type" value="Genomic_DNA"/>
</dbReference>
<dbReference type="OrthoDB" id="2563370at2759"/>
<reference evidence="3" key="2">
    <citation type="submission" date="2013-12" db="EMBL/GenBank/DDBJ databases">
        <title>Evolution of pathogenesis and genome organization in the Tremellales.</title>
        <authorList>
            <person name="Cuomo C."/>
            <person name="Litvintseva A."/>
            <person name="Heitman J."/>
            <person name="Chen Y."/>
            <person name="Sun S."/>
            <person name="Springer D."/>
            <person name="Dromer F."/>
            <person name="Young S."/>
            <person name="Zeng Q."/>
            <person name="Chapman S."/>
            <person name="Gujja S."/>
            <person name="Saif S."/>
            <person name="Birren B."/>
        </authorList>
    </citation>
    <scope>NUCLEOTIDE SEQUENCE [LARGE SCALE GENOMIC DNA]</scope>
    <source>
        <strain evidence="3">BCC8398</strain>
    </source>
</reference>
<name>A0A1B9GNE4_9TREE</name>
<evidence type="ECO:0000313" key="2">
    <source>
        <dbReference type="EMBL" id="OCF32634.1"/>
    </source>
</evidence>
<organism evidence="2 3">
    <name type="scientific">Kwoniella heveanensis BCC8398</name>
    <dbReference type="NCBI Taxonomy" id="1296120"/>
    <lineage>
        <taxon>Eukaryota</taxon>
        <taxon>Fungi</taxon>
        <taxon>Dikarya</taxon>
        <taxon>Basidiomycota</taxon>
        <taxon>Agaricomycotina</taxon>
        <taxon>Tremellomycetes</taxon>
        <taxon>Tremellales</taxon>
        <taxon>Cryptococcaceae</taxon>
        <taxon>Kwoniella</taxon>
    </lineage>
</organism>
<feature type="compositionally biased region" description="Basic and acidic residues" evidence="1">
    <location>
        <begin position="347"/>
        <end position="361"/>
    </location>
</feature>
<evidence type="ECO:0000313" key="3">
    <source>
        <dbReference type="Proteomes" id="UP000092666"/>
    </source>
</evidence>
<proteinExistence type="predicted"/>
<feature type="compositionally biased region" description="Polar residues" evidence="1">
    <location>
        <begin position="418"/>
        <end position="432"/>
    </location>
</feature>
<evidence type="ECO:0000256" key="1">
    <source>
        <dbReference type="SAM" id="MobiDB-lite"/>
    </source>
</evidence>
<reference evidence="2 3" key="1">
    <citation type="submission" date="2013-07" db="EMBL/GenBank/DDBJ databases">
        <title>The Genome Sequence of Cryptococcus heveanensis BCC8398.</title>
        <authorList>
            <consortium name="The Broad Institute Genome Sequencing Platform"/>
            <person name="Cuomo C."/>
            <person name="Litvintseva A."/>
            <person name="Chen Y."/>
            <person name="Heitman J."/>
            <person name="Sun S."/>
            <person name="Springer D."/>
            <person name="Dromer F."/>
            <person name="Young S.K."/>
            <person name="Zeng Q."/>
            <person name="Gargeya S."/>
            <person name="Fitzgerald M."/>
            <person name="Abouelleil A."/>
            <person name="Alvarado L."/>
            <person name="Berlin A.M."/>
            <person name="Chapman S.B."/>
            <person name="Dewar J."/>
            <person name="Goldberg J."/>
            <person name="Griggs A."/>
            <person name="Gujja S."/>
            <person name="Hansen M."/>
            <person name="Howarth C."/>
            <person name="Imamovic A."/>
            <person name="Larimer J."/>
            <person name="McCowan C."/>
            <person name="Murphy C."/>
            <person name="Pearson M."/>
            <person name="Priest M."/>
            <person name="Roberts A."/>
            <person name="Saif S."/>
            <person name="Shea T."/>
            <person name="Sykes S."/>
            <person name="Wortman J."/>
            <person name="Nusbaum C."/>
            <person name="Birren B."/>
        </authorList>
    </citation>
    <scope>NUCLEOTIDE SEQUENCE [LARGE SCALE GENOMIC DNA]</scope>
    <source>
        <strain evidence="2 3">BCC8398</strain>
    </source>
</reference>
<sequence>MKALQWNTEVSRAHVSLTYQGQPCTVPLDESVEGILPHTVLRLIFRELLDLDRKALAACCRCSHLFWTIASPILYRRIQFTVDPKSDSRHVGAQTARFEPLLNVVITKRKRKLLAHARVLTIDAHWNDMCDQHNLDLSAVSTLNICPLASSDHSLGPILHVSPGVTKECAILKNVKPKKLVFDTTFLNCLNPFPRGLPKDIYDHIEELVYICPSSSWRPDSPKREDFPRMPQLKRLVLMFYTPDLKNHWQQGEIRTALDLSRIVKMFWNLQDVPMIVVNGGSLYAHMVDVRPWTESAVQTALKSTLEMDLSFQPYQVQSDWVETTADDPKGHAIFSVRTQRAPRYRKANDTPETRARESADKLKLDVKKGRLQFLTMKEYLRAYVWEGELSPDEVYKWLATEDQAQPTKRAKSDTKQSARSSSQPQTANQSSFPREVLNQIFSALFEVDRASLTACCLASRPFFEIAAPIMYRHVVVSPSFVRDSRIDLAPDRYTDTGREKNTTRKKKLLKAAEIVTIDHHHATWCGNKSFKYPKLKTLVLNMTQNGLGSVLHADDILEKQCSYAKGQAPKKLVLKRIHLCRVSSDMLGVPEKLFDTIEELTFICPITDIKPGSMAGDFGPMQKTKKLVWIFDTPDPRTRWTLGTRTMFGRESPGLEPMDLFSFTYLIKNLPDVPFYIVNAGSIDHKYFNLEKWNERDVRDKFIDMVKDGPLFGCDGENDRAEYTKKLARINFLTMREYIENHDWSGELEPKQVKAFLA</sequence>
<dbReference type="Proteomes" id="UP000092666">
    <property type="component" value="Unassembled WGS sequence"/>
</dbReference>
<accession>A0A1B9GNE4</accession>
<feature type="region of interest" description="Disordered" evidence="1">
    <location>
        <begin position="342"/>
        <end position="361"/>
    </location>
</feature>
<dbReference type="AlphaFoldDB" id="A0A1B9GNE4"/>
<gene>
    <name evidence="2" type="ORF">I316_05814</name>
</gene>